<comment type="subcellular location">
    <subcellularLocation>
        <location evidence="1">Nucleus</location>
    </subcellularLocation>
</comment>
<feature type="repeat" description="WD" evidence="7">
    <location>
        <begin position="541"/>
        <end position="582"/>
    </location>
</feature>
<keyword evidence="3 7" id="KW-0853">WD repeat</keyword>
<dbReference type="CDD" id="cd00200">
    <property type="entry name" value="WD40"/>
    <property type="match status" value="1"/>
</dbReference>
<proteinExistence type="inferred from homology"/>
<dbReference type="InterPro" id="IPR005617">
    <property type="entry name" value="Groucho/TLE_N"/>
</dbReference>
<dbReference type="InterPro" id="IPR019775">
    <property type="entry name" value="WD40_repeat_CS"/>
</dbReference>
<dbReference type="GeneTree" id="ENSGT01030000234519"/>
<name>A0A8C4Y3E5_9SAUR</name>
<dbReference type="GeneID" id="115658381"/>
<dbReference type="PROSITE" id="PS50082">
    <property type="entry name" value="WD_REPEATS_2"/>
    <property type="match status" value="2"/>
</dbReference>
<evidence type="ECO:0000256" key="8">
    <source>
        <dbReference type="SAM" id="Coils"/>
    </source>
</evidence>
<dbReference type="InterPro" id="IPR036322">
    <property type="entry name" value="WD40_repeat_dom_sf"/>
</dbReference>
<dbReference type="InterPro" id="IPR015943">
    <property type="entry name" value="WD40/YVTN_repeat-like_dom_sf"/>
</dbReference>
<feature type="compositionally biased region" description="Polar residues" evidence="9">
    <location>
        <begin position="132"/>
        <end position="144"/>
    </location>
</feature>
<gene>
    <name evidence="11" type="primary">TLE3</name>
</gene>
<feature type="domain" description="Groucho/TLE N-terminal Q-rich" evidence="10">
    <location>
        <begin position="18"/>
        <end position="125"/>
    </location>
</feature>
<dbReference type="InterPro" id="IPR009146">
    <property type="entry name" value="Groucho_enhance"/>
</dbReference>
<evidence type="ECO:0000256" key="2">
    <source>
        <dbReference type="ARBA" id="ARBA00005969"/>
    </source>
</evidence>
<dbReference type="SUPFAM" id="SSF50978">
    <property type="entry name" value="WD40 repeat-like"/>
    <property type="match status" value="1"/>
</dbReference>
<dbReference type="PROSITE" id="PS50294">
    <property type="entry name" value="WD_REPEATS_REGION"/>
    <property type="match status" value="1"/>
</dbReference>
<dbReference type="PANTHER" id="PTHR10814:SF24">
    <property type="entry name" value="TRANSDUCIN-LIKE ENHANCER PROTEIN 3"/>
    <property type="match status" value="1"/>
</dbReference>
<accession>A0A8C4Y3E5</accession>
<dbReference type="PANTHER" id="PTHR10814">
    <property type="entry name" value="TRANSDUCIN-LIKE ENHANCER PROTEIN"/>
    <property type="match status" value="1"/>
</dbReference>
<evidence type="ECO:0000256" key="6">
    <source>
        <dbReference type="ARBA" id="ARBA00045617"/>
    </source>
</evidence>
<evidence type="ECO:0000313" key="11">
    <source>
        <dbReference type="Ensembl" id="ENSGEVP00005016694.1"/>
    </source>
</evidence>
<dbReference type="GO" id="GO:0005634">
    <property type="term" value="C:nucleus"/>
    <property type="evidence" value="ECO:0007669"/>
    <property type="project" value="UniProtKB-SubCell"/>
</dbReference>
<dbReference type="Pfam" id="PF00400">
    <property type="entry name" value="WD40"/>
    <property type="match status" value="6"/>
</dbReference>
<organism evidence="11 12">
    <name type="scientific">Gopherus evgoodei</name>
    <name type="common">Goodes thornscrub tortoise</name>
    <dbReference type="NCBI Taxonomy" id="1825980"/>
    <lineage>
        <taxon>Eukaryota</taxon>
        <taxon>Metazoa</taxon>
        <taxon>Chordata</taxon>
        <taxon>Craniata</taxon>
        <taxon>Vertebrata</taxon>
        <taxon>Euteleostomi</taxon>
        <taxon>Archelosauria</taxon>
        <taxon>Testudinata</taxon>
        <taxon>Testudines</taxon>
        <taxon>Cryptodira</taxon>
        <taxon>Durocryptodira</taxon>
        <taxon>Testudinoidea</taxon>
        <taxon>Testudinidae</taxon>
        <taxon>Gopherus</taxon>
    </lineage>
</organism>
<dbReference type="CTD" id="7090"/>
<comment type="function">
    <text evidence="6">Transcriptional corepressor that binds to a number of transcription factors. Inhibits the transcriptional activation mediated by CTNNB1 and TCF family members in Wnt signaling. The effects of full-length TLE family members may be modulated by association with dominant-negative AES.</text>
</comment>
<sequence length="699" mass="75877">MYPQGRHPAPHQPGQPGFKFTVAESCDRIKDEFQFLQAQYHSLKVEYDKLANEKTEMQRHYVMYYEMSYGLNIEMHKQTEIAKRLNTILAQIMPFLSQEHQQQVAQAVERAKQVTMTELNAIIGVRGLPNLPLTNNSVSPSDSLRASEKHRSSTDYSIDAKKRKAEEKDSMSRYDSDGDKSDDLVVDVSNEDPATPRVSPAHSPPENGIDKTRGLKKDAPNSPASVASSSSTPSSKTKDLGHNDKSSTPGLKSNTPTPRNEAPTPGTSTTPGLRSVPGKAAGMDPLASALRTPISITGPYAAPFAMMGHHEMNGSLTSPGAYAGLHNIPPQMSAAAYGRSPMVSFGAVGFDPHPPMRGPGLPTSLASIPGGKPAYSFHVSADGQMQPVPFPHDALAGPGIPRHARQINTLSHGEVVCAVTISNPTRHVYTGGKGCVKIWDISQPGSKSPISQLDCLNRDNYIRSCKLLPDGRTLIVGGEASTLTIWDLASPTPRIKAELTSSAPACYALAISPDAKVCFSCCSDGNIAVWDLHNQTLVRQFQGHTDGASCIDISHDGTKLWTGGLDNTVRSWDLREGRQLQQHDFTSQIFSLGYCPTGEWLAVGMESSNVEVLHHTKPDKYQLHLHESCVLSLKFAYCGKWFVSTGKDNLLNAWRTPYGASIFQSKESSSVLSCDISADDKYIVTGSGDKKATVYEVIY</sequence>
<dbReference type="InterPro" id="IPR001680">
    <property type="entry name" value="WD40_rpt"/>
</dbReference>
<feature type="region of interest" description="Disordered" evidence="9">
    <location>
        <begin position="130"/>
        <end position="283"/>
    </location>
</feature>
<dbReference type="AlphaFoldDB" id="A0A8C4Y3E5"/>
<keyword evidence="8" id="KW-0175">Coiled coil</keyword>
<feature type="repeat" description="WD" evidence="7">
    <location>
        <begin position="499"/>
        <end position="540"/>
    </location>
</feature>
<reference evidence="11" key="3">
    <citation type="submission" date="2025-09" db="UniProtKB">
        <authorList>
            <consortium name="Ensembl"/>
        </authorList>
    </citation>
    <scope>IDENTIFICATION</scope>
</reference>
<dbReference type="Pfam" id="PF03920">
    <property type="entry name" value="TLE_N"/>
    <property type="match status" value="1"/>
</dbReference>
<dbReference type="PRINTS" id="PR01850">
    <property type="entry name" value="GROUCHOFAMLY"/>
</dbReference>
<evidence type="ECO:0000256" key="3">
    <source>
        <dbReference type="ARBA" id="ARBA00022574"/>
    </source>
</evidence>
<evidence type="ECO:0000313" key="12">
    <source>
        <dbReference type="Proteomes" id="UP000694390"/>
    </source>
</evidence>
<keyword evidence="5" id="KW-0539">Nucleus</keyword>
<evidence type="ECO:0000259" key="10">
    <source>
        <dbReference type="Pfam" id="PF03920"/>
    </source>
</evidence>
<reference evidence="11" key="2">
    <citation type="submission" date="2025-08" db="UniProtKB">
        <authorList>
            <consortium name="Ensembl"/>
        </authorList>
    </citation>
    <scope>IDENTIFICATION</scope>
</reference>
<evidence type="ECO:0000256" key="4">
    <source>
        <dbReference type="ARBA" id="ARBA00022737"/>
    </source>
</evidence>
<dbReference type="Proteomes" id="UP000694390">
    <property type="component" value="Chromosome 10"/>
</dbReference>
<evidence type="ECO:0000256" key="1">
    <source>
        <dbReference type="ARBA" id="ARBA00004123"/>
    </source>
</evidence>
<dbReference type="SMART" id="SM00320">
    <property type="entry name" value="WD40"/>
    <property type="match status" value="7"/>
</dbReference>
<reference evidence="11" key="1">
    <citation type="submission" date="2019-06" db="EMBL/GenBank/DDBJ databases">
        <title>G10K-VGP Goodes thornscrub tortoise genome, primary haplotype.</title>
        <authorList>
            <person name="Murphy B."/>
            <person name="Edwards T."/>
            <person name="Rhie A."/>
            <person name="Koren S."/>
            <person name="Phillippy A."/>
            <person name="Fedrigo O."/>
            <person name="Haase B."/>
            <person name="Mountcastle J."/>
            <person name="Lewin H."/>
            <person name="Damas J."/>
            <person name="Howe K."/>
            <person name="Formenti G."/>
            <person name="Myers G."/>
            <person name="Durbin R."/>
            <person name="Jarvis E.D."/>
        </authorList>
    </citation>
    <scope>NUCLEOTIDE SEQUENCE [LARGE SCALE GENOMIC DNA]</scope>
</reference>
<keyword evidence="12" id="KW-1185">Reference proteome</keyword>
<feature type="compositionally biased region" description="Basic and acidic residues" evidence="9">
    <location>
        <begin position="145"/>
        <end position="183"/>
    </location>
</feature>
<evidence type="ECO:0000256" key="7">
    <source>
        <dbReference type="PROSITE-ProRule" id="PRU00221"/>
    </source>
</evidence>
<dbReference type="PROSITE" id="PS00678">
    <property type="entry name" value="WD_REPEATS_1"/>
    <property type="match status" value="2"/>
</dbReference>
<feature type="coiled-coil region" evidence="8">
    <location>
        <begin position="26"/>
        <end position="60"/>
    </location>
</feature>
<feature type="compositionally biased region" description="Polar residues" evidence="9">
    <location>
        <begin position="246"/>
        <end position="258"/>
    </location>
</feature>
<dbReference type="RefSeq" id="XP_030433045.1">
    <property type="nucleotide sequence ID" value="XM_030577185.1"/>
</dbReference>
<feature type="compositionally biased region" description="Basic and acidic residues" evidence="9">
    <location>
        <begin position="236"/>
        <end position="245"/>
    </location>
</feature>
<dbReference type="FunFam" id="2.130.10.10:FF:000001">
    <property type="entry name" value="transducin-like enhancer protein 3 isoform X1"/>
    <property type="match status" value="1"/>
</dbReference>
<dbReference type="Ensembl" id="ENSGEVT00005017538.1">
    <property type="protein sequence ID" value="ENSGEVP00005016694.1"/>
    <property type="gene ID" value="ENSGEVG00005011815.1"/>
</dbReference>
<dbReference type="Gene3D" id="2.130.10.10">
    <property type="entry name" value="YVTN repeat-like/Quinoprotein amine dehydrogenase"/>
    <property type="match status" value="1"/>
</dbReference>
<dbReference type="OrthoDB" id="2624652at2759"/>
<dbReference type="GO" id="GO:0005667">
    <property type="term" value="C:transcription regulator complex"/>
    <property type="evidence" value="ECO:0007669"/>
    <property type="project" value="TreeGrafter"/>
</dbReference>
<feature type="compositionally biased region" description="Low complexity" evidence="9">
    <location>
        <begin position="220"/>
        <end position="235"/>
    </location>
</feature>
<keyword evidence="4" id="KW-0677">Repeat</keyword>
<feature type="compositionally biased region" description="Basic and acidic residues" evidence="9">
    <location>
        <begin position="208"/>
        <end position="219"/>
    </location>
</feature>
<protein>
    <submittedName>
        <fullName evidence="11">TLE family member 3, transcriptional corepressor</fullName>
    </submittedName>
</protein>
<evidence type="ECO:0000256" key="5">
    <source>
        <dbReference type="ARBA" id="ARBA00023242"/>
    </source>
</evidence>
<evidence type="ECO:0000256" key="9">
    <source>
        <dbReference type="SAM" id="MobiDB-lite"/>
    </source>
</evidence>
<comment type="similarity">
    <text evidence="2">Belongs to the WD repeat Groucho/TLE family.</text>
</comment>
<dbReference type="GO" id="GO:0090090">
    <property type="term" value="P:negative regulation of canonical Wnt signaling pathway"/>
    <property type="evidence" value="ECO:0007669"/>
    <property type="project" value="TreeGrafter"/>
</dbReference>
<dbReference type="GO" id="GO:0003714">
    <property type="term" value="F:transcription corepressor activity"/>
    <property type="evidence" value="ECO:0007669"/>
    <property type="project" value="TreeGrafter"/>
</dbReference>